<name>A0A437MF29_9PROT</name>
<reference evidence="3 4" key="1">
    <citation type="submission" date="2019-01" db="EMBL/GenBank/DDBJ databases">
        <authorList>
            <person name="Chen W.-M."/>
        </authorList>
    </citation>
    <scope>NUCLEOTIDE SEQUENCE [LARGE SCALE GENOMIC DNA]</scope>
    <source>
        <strain evidence="3 4">CCP-6</strain>
    </source>
</reference>
<evidence type="ECO:0000256" key="1">
    <source>
        <dbReference type="SAM" id="MobiDB-lite"/>
    </source>
</evidence>
<dbReference type="Proteomes" id="UP000282957">
    <property type="component" value="Unassembled WGS sequence"/>
</dbReference>
<organism evidence="3 4">
    <name type="scientific">Rhodovarius crocodyli</name>
    <dbReference type="NCBI Taxonomy" id="1979269"/>
    <lineage>
        <taxon>Bacteria</taxon>
        <taxon>Pseudomonadati</taxon>
        <taxon>Pseudomonadota</taxon>
        <taxon>Alphaproteobacteria</taxon>
        <taxon>Acetobacterales</taxon>
        <taxon>Roseomonadaceae</taxon>
        <taxon>Rhodovarius</taxon>
    </lineage>
</organism>
<evidence type="ECO:0000313" key="3">
    <source>
        <dbReference type="EMBL" id="RVT96229.1"/>
    </source>
</evidence>
<evidence type="ECO:0000259" key="2">
    <source>
        <dbReference type="Pfam" id="PF04233"/>
    </source>
</evidence>
<protein>
    <recommendedName>
        <fullName evidence="2">Phage head morphogenesis domain-containing protein</fullName>
    </recommendedName>
</protein>
<dbReference type="AlphaFoldDB" id="A0A437MF29"/>
<dbReference type="Pfam" id="PF04233">
    <property type="entry name" value="Phage_Mu_F"/>
    <property type="match status" value="1"/>
</dbReference>
<evidence type="ECO:0000313" key="4">
    <source>
        <dbReference type="Proteomes" id="UP000282957"/>
    </source>
</evidence>
<dbReference type="RefSeq" id="WP_127788162.1">
    <property type="nucleotide sequence ID" value="NZ_SACL01000004.1"/>
</dbReference>
<proteinExistence type="predicted"/>
<gene>
    <name evidence="3" type="ORF">EOD42_14035</name>
</gene>
<keyword evidence="4" id="KW-1185">Reference proteome</keyword>
<sequence>MEKRAPGLPLSEAELKQRREAARSRWEKAAAGAGAVTGAAAAGGAAAAVARIVERSRAAKAVRQGNERGARQEAWGKRLGEKVEERGQRQAARARAGDVVPKYRAFLERRSAEAARDLATLRAGERPVPGYRNTADRLDPIKSVVQDGRKLTRFEMEFVDDGAPLGPAQLDDALQAARERWRGTIDRLKATPRNRRVKVEGFDRAAARPHDRKIKATEGWASSRGRATQAAADGASSPRVEAAKAILDSHREAMAEGLASNDTMSRRQKVDLGRARRVLHEVGQLPEGEPVPSVRGKKRGVRVEPTQGATVRSHTRKVPRAWPGAELSASWRREMGADIREGTEYAAGNLRARVAQRAAASRAAGIGRAKAILARMPGRVRVTGAAAGALGAALGGFAAWRKANSVEKLAKAAPRGTTALVGSLATRLASLFRAWGQDPSTADASAGIQEALEPAADVFRLAAESVQPNMDGDSTQAPMTGGDPRRTIAFNFDARNPRVEQYLRGYELDLIRNLTDQSREAVRTALRLGAMTGASIPEQARLVRQSIGLAPGQVAWVQSYRMQLRELNPNALNRNLRDARFDSTLRRAIADGAPLSEDQVERMVDAYSRRTLAYRATSIARTEGLRAATEGSLAQVKAMLESDSTLDVEKTWLATEDGRTRDEHVHLNGQSVTGLETAFLVRSSDGQMHSIRYPRDPMAPAHLTIGCRCTMGFRLVPRADLRRPMTAEAV</sequence>
<dbReference type="InterPro" id="IPR006528">
    <property type="entry name" value="Phage_head_morphogenesis_dom"/>
</dbReference>
<feature type="compositionally biased region" description="Basic and acidic residues" evidence="1">
    <location>
        <begin position="13"/>
        <end position="26"/>
    </location>
</feature>
<comment type="caution">
    <text evidence="3">The sequence shown here is derived from an EMBL/GenBank/DDBJ whole genome shotgun (WGS) entry which is preliminary data.</text>
</comment>
<feature type="region of interest" description="Disordered" evidence="1">
    <location>
        <begin position="1"/>
        <end position="26"/>
    </location>
</feature>
<dbReference type="OrthoDB" id="952090at2"/>
<feature type="domain" description="Phage head morphogenesis" evidence="2">
    <location>
        <begin position="584"/>
        <end position="711"/>
    </location>
</feature>
<dbReference type="EMBL" id="SACL01000004">
    <property type="protein sequence ID" value="RVT96229.1"/>
    <property type="molecule type" value="Genomic_DNA"/>
</dbReference>
<feature type="region of interest" description="Disordered" evidence="1">
    <location>
        <begin position="286"/>
        <end position="320"/>
    </location>
</feature>
<accession>A0A437MF29</accession>